<dbReference type="AlphaFoldDB" id="K5DI50"/>
<name>K5DI50_RHOBT</name>
<dbReference type="InterPro" id="IPR027558">
    <property type="entry name" value="Pre_pil_HX9DG_C"/>
</dbReference>
<keyword evidence="2" id="KW-0812">Transmembrane</keyword>
<dbReference type="Proteomes" id="UP000007993">
    <property type="component" value="Unassembled WGS sequence"/>
</dbReference>
<feature type="domain" description="DUF1559" evidence="3">
    <location>
        <begin position="65"/>
        <end position="361"/>
    </location>
</feature>
<dbReference type="InterPro" id="IPR011453">
    <property type="entry name" value="DUF1559"/>
</dbReference>
<proteinExistence type="predicted"/>
<gene>
    <name evidence="4" type="ORF">RBSH_02148</name>
</gene>
<evidence type="ECO:0000256" key="2">
    <source>
        <dbReference type="SAM" id="Phobius"/>
    </source>
</evidence>
<dbReference type="PANTHER" id="PTHR30093">
    <property type="entry name" value="GENERAL SECRETION PATHWAY PROTEIN G"/>
    <property type="match status" value="1"/>
</dbReference>
<dbReference type="EMBL" id="AMCW01000055">
    <property type="protein sequence ID" value="EKK02514.1"/>
    <property type="molecule type" value="Genomic_DNA"/>
</dbReference>
<evidence type="ECO:0000259" key="3">
    <source>
        <dbReference type="Pfam" id="PF07596"/>
    </source>
</evidence>
<dbReference type="SUPFAM" id="SSF54523">
    <property type="entry name" value="Pili subunits"/>
    <property type="match status" value="1"/>
</dbReference>
<comment type="caution">
    <text evidence="4">The sequence shown here is derived from an EMBL/GenBank/DDBJ whole genome shotgun (WGS) entry which is preliminary data.</text>
</comment>
<keyword evidence="2" id="KW-1133">Transmembrane helix</keyword>
<dbReference type="Pfam" id="PF07596">
    <property type="entry name" value="SBP_bac_10"/>
    <property type="match status" value="1"/>
</dbReference>
<dbReference type="InterPro" id="IPR045584">
    <property type="entry name" value="Pilin-like"/>
</dbReference>
<evidence type="ECO:0000313" key="5">
    <source>
        <dbReference type="Proteomes" id="UP000007993"/>
    </source>
</evidence>
<dbReference type="Pfam" id="PF07963">
    <property type="entry name" value="N_methyl"/>
    <property type="match status" value="1"/>
</dbReference>
<reference evidence="4 5" key="1">
    <citation type="journal article" date="2013" name="Mar. Genomics">
        <title>Expression of sulfatases in Rhodopirellula baltica and the diversity of sulfatases in the genus Rhodopirellula.</title>
        <authorList>
            <person name="Wegner C.E."/>
            <person name="Richter-Heitmann T."/>
            <person name="Klindworth A."/>
            <person name="Klockow C."/>
            <person name="Richter M."/>
            <person name="Achstetter T."/>
            <person name="Glockner F.O."/>
            <person name="Harder J."/>
        </authorList>
    </citation>
    <scope>NUCLEOTIDE SEQUENCE [LARGE SCALE GENOMIC DNA]</scope>
    <source>
        <strain evidence="4 5">SH28</strain>
    </source>
</reference>
<keyword evidence="2" id="KW-0472">Membrane</keyword>
<protein>
    <submittedName>
        <fullName evidence="4">Protein containing DUF1559</fullName>
    </submittedName>
</protein>
<evidence type="ECO:0000313" key="4">
    <source>
        <dbReference type="EMBL" id="EKK02514.1"/>
    </source>
</evidence>
<dbReference type="InterPro" id="IPR012902">
    <property type="entry name" value="N_methyl_site"/>
</dbReference>
<accession>K5DI50</accession>
<feature type="region of interest" description="Disordered" evidence="1">
    <location>
        <begin position="272"/>
        <end position="293"/>
    </location>
</feature>
<organism evidence="4 5">
    <name type="scientific">Rhodopirellula baltica SH28</name>
    <dbReference type="NCBI Taxonomy" id="993517"/>
    <lineage>
        <taxon>Bacteria</taxon>
        <taxon>Pseudomonadati</taxon>
        <taxon>Planctomycetota</taxon>
        <taxon>Planctomycetia</taxon>
        <taxon>Pirellulales</taxon>
        <taxon>Pirellulaceae</taxon>
        <taxon>Rhodopirellula</taxon>
    </lineage>
</organism>
<dbReference type="PANTHER" id="PTHR30093:SF2">
    <property type="entry name" value="TYPE II SECRETION SYSTEM PROTEIN H"/>
    <property type="match status" value="1"/>
</dbReference>
<dbReference type="PROSITE" id="PS00409">
    <property type="entry name" value="PROKAR_NTER_METHYL"/>
    <property type="match status" value="1"/>
</dbReference>
<dbReference type="Gene3D" id="3.30.700.10">
    <property type="entry name" value="Glycoprotein, Type 4 Pilin"/>
    <property type="match status" value="1"/>
</dbReference>
<dbReference type="PATRIC" id="fig|993517.3.peg.2327"/>
<feature type="compositionally biased region" description="Basic and acidic residues" evidence="1">
    <location>
        <begin position="272"/>
        <end position="284"/>
    </location>
</feature>
<dbReference type="NCBIfam" id="TIGR04294">
    <property type="entry name" value="pre_pil_HX9DG"/>
    <property type="match status" value="1"/>
</dbReference>
<sequence>MSLFAAPDCIESHHQFIRTCTWKFKAMRRSDSTRLSRSSGFTLVELLVVIAIIGVMVGLLLPAVQSAREAARRMQCSNNMKQLGLAIHNYHSTFNMFPANIGSQTTTGSPYRGASWLVQILPQMEQSPLYEKLTFVDTDFSTQDAVNRNWEVLDNAIVPGFNCPSNPMQNYRDNNANGDTTAIGAPDTYKTQIVDYVGVAGYYYTPGVRQGEAGWQPGARGDGSRNVWTGYGWMQDAGIIGINNSKYRNPKFASILDGTSQTIAIGEHSAEMPHADKTRTDSRPSSHAGGAWNAGPSQHGWLGWTANITVPRWPINSIYSGNYTQLYGYTLHNGFRSNHVGGAMFTMGDGAVKFITDSIDFDDVFMAMNGRNDRFVYQYEF</sequence>
<dbReference type="NCBIfam" id="TIGR02532">
    <property type="entry name" value="IV_pilin_GFxxxE"/>
    <property type="match status" value="1"/>
</dbReference>
<evidence type="ECO:0000256" key="1">
    <source>
        <dbReference type="SAM" id="MobiDB-lite"/>
    </source>
</evidence>
<feature type="transmembrane region" description="Helical" evidence="2">
    <location>
        <begin position="41"/>
        <end position="64"/>
    </location>
</feature>